<dbReference type="InterPro" id="IPR044087">
    <property type="entry name" value="NahD-like"/>
</dbReference>
<keyword evidence="4" id="KW-1185">Reference proteome</keyword>
<name>A0ABQ6ZCD9_9GAMM</name>
<keyword evidence="1" id="KW-0413">Isomerase</keyword>
<dbReference type="CDD" id="cd03022">
    <property type="entry name" value="DsbA_HCCA_Iso"/>
    <property type="match status" value="1"/>
</dbReference>
<evidence type="ECO:0000313" key="4">
    <source>
        <dbReference type="Proteomes" id="UP000781710"/>
    </source>
</evidence>
<sequence>MKPHRTIELWFDFSSNYCYPTIMRVESLAAAHGVAVQWRPFLLGPIFKAIGWSSSPLFLHEAKSRYVWRDMCRRAERFGLPFVQPSVFPRRTLLPMRIATLASESSWIGEFCRLSMLAHFGANRDIDTYEAMRGILDHLALPSAGLMADAESETNKALLRRRTEQAMVRGVFGAPMIFVGQEMFWGDDRLEDALEWATR</sequence>
<dbReference type="InterPro" id="IPR001853">
    <property type="entry name" value="DSBA-like_thioredoxin_dom"/>
</dbReference>
<comment type="caution">
    <text evidence="3">The sequence shown here is derived from an EMBL/GenBank/DDBJ whole genome shotgun (WGS) entry which is preliminary data.</text>
</comment>
<organism evidence="3 4">
    <name type="scientific">Pseudoxanthomonas japonensis</name>
    <dbReference type="NCBI Taxonomy" id="69284"/>
    <lineage>
        <taxon>Bacteria</taxon>
        <taxon>Pseudomonadati</taxon>
        <taxon>Pseudomonadota</taxon>
        <taxon>Gammaproteobacteria</taxon>
        <taxon>Lysobacterales</taxon>
        <taxon>Lysobacteraceae</taxon>
        <taxon>Pseudoxanthomonas</taxon>
    </lineage>
</organism>
<comment type="catalytic activity">
    <reaction evidence="1">
        <text>2-hydroxychromene-2-carboxylate = (3E)-4-(2-hydroxyphenyl)-2-oxobut-3-enoate</text>
        <dbReference type="Rhea" id="RHEA:27401"/>
        <dbReference type="ChEBI" id="CHEBI:59350"/>
        <dbReference type="ChEBI" id="CHEBI:59353"/>
        <dbReference type="EC" id="5.99.1.4"/>
    </reaction>
</comment>
<dbReference type="EC" id="5.99.1.4" evidence="1"/>
<comment type="similarity">
    <text evidence="1">Belongs to the GST superfamily. NadH family.</text>
</comment>
<dbReference type="InterPro" id="IPR036249">
    <property type="entry name" value="Thioredoxin-like_sf"/>
</dbReference>
<accession>A0ABQ6ZCD9</accession>
<gene>
    <name evidence="3" type="ORF">CSC78_18540</name>
</gene>
<dbReference type="Gene3D" id="3.40.30.10">
    <property type="entry name" value="Glutaredoxin"/>
    <property type="match status" value="1"/>
</dbReference>
<dbReference type="InterPro" id="IPR051924">
    <property type="entry name" value="GST_Kappa/NadH"/>
</dbReference>
<dbReference type="Proteomes" id="UP000781710">
    <property type="component" value="Unassembled WGS sequence"/>
</dbReference>
<dbReference type="Pfam" id="PF01323">
    <property type="entry name" value="DSBA"/>
    <property type="match status" value="1"/>
</dbReference>
<reference evidence="3 4" key="1">
    <citation type="submission" date="2017-10" db="EMBL/GenBank/DDBJ databases">
        <title>Whole genome sequencing of members of genus Pseudoxanthomonas.</title>
        <authorList>
            <person name="Kumar S."/>
            <person name="Bansal K."/>
            <person name="Kaur A."/>
            <person name="Patil P."/>
            <person name="Sharma S."/>
            <person name="Patil P.B."/>
        </authorList>
    </citation>
    <scope>NUCLEOTIDE SEQUENCE [LARGE SCALE GENOMIC DNA]</scope>
    <source>
        <strain evidence="3 4">DSM 17109</strain>
    </source>
</reference>
<dbReference type="InterPro" id="IPR014440">
    <property type="entry name" value="HCCAis_GSTk"/>
</dbReference>
<proteinExistence type="inferred from homology"/>
<evidence type="ECO:0000259" key="2">
    <source>
        <dbReference type="Pfam" id="PF01323"/>
    </source>
</evidence>
<evidence type="ECO:0000256" key="1">
    <source>
        <dbReference type="PIRNR" id="PIRNR006386"/>
    </source>
</evidence>
<feature type="domain" description="DSBA-like thioredoxin" evidence="2">
    <location>
        <begin position="6"/>
        <end position="192"/>
    </location>
</feature>
<evidence type="ECO:0000313" key="3">
    <source>
        <dbReference type="EMBL" id="KAF1720618.1"/>
    </source>
</evidence>
<dbReference type="RefSeq" id="WP_162339350.1">
    <property type="nucleotide sequence ID" value="NZ_JBHSRQ010000028.1"/>
</dbReference>
<dbReference type="PANTHER" id="PTHR42943">
    <property type="entry name" value="GLUTATHIONE S-TRANSFERASE KAPPA"/>
    <property type="match status" value="1"/>
</dbReference>
<dbReference type="PIRSF" id="PIRSF006386">
    <property type="entry name" value="HCCAis_GSTk"/>
    <property type="match status" value="1"/>
</dbReference>
<dbReference type="EMBL" id="PDWW01000044">
    <property type="protein sequence ID" value="KAF1720618.1"/>
    <property type="molecule type" value="Genomic_DNA"/>
</dbReference>
<dbReference type="SUPFAM" id="SSF52833">
    <property type="entry name" value="Thioredoxin-like"/>
    <property type="match status" value="1"/>
</dbReference>
<dbReference type="PANTHER" id="PTHR42943:SF2">
    <property type="entry name" value="GLUTATHIONE S-TRANSFERASE KAPPA 1"/>
    <property type="match status" value="1"/>
</dbReference>
<protein>
    <recommendedName>
        <fullName evidence="1">2-hydroxychromene-2-carboxylate isomerase</fullName>
        <ecNumber evidence="1">5.99.1.4</ecNumber>
    </recommendedName>
</protein>